<feature type="domain" description="OmpR/PhoB-type" evidence="4">
    <location>
        <begin position="216"/>
        <end position="314"/>
    </location>
</feature>
<feature type="DNA-binding region" description="OmpR/PhoB-type" evidence="2">
    <location>
        <begin position="216"/>
        <end position="314"/>
    </location>
</feature>
<dbReference type="Gene3D" id="1.10.10.10">
    <property type="entry name" value="Winged helix-like DNA-binding domain superfamily/Winged helix DNA-binding domain"/>
    <property type="match status" value="1"/>
</dbReference>
<dbReference type="EMBL" id="JAYGIL010000024">
    <property type="protein sequence ID" value="MEA5404745.1"/>
    <property type="molecule type" value="Genomic_DNA"/>
</dbReference>
<dbReference type="InterPro" id="IPR016032">
    <property type="entry name" value="Sig_transdc_resp-reg_C-effctor"/>
</dbReference>
<dbReference type="PROSITE" id="PS51755">
    <property type="entry name" value="OMPR_PHOB"/>
    <property type="match status" value="1"/>
</dbReference>
<dbReference type="Proteomes" id="UP001303899">
    <property type="component" value="Unassembled WGS sequence"/>
</dbReference>
<dbReference type="CDD" id="cd00383">
    <property type="entry name" value="trans_reg_C"/>
    <property type="match status" value="1"/>
</dbReference>
<proteinExistence type="predicted"/>
<evidence type="ECO:0000256" key="1">
    <source>
        <dbReference type="ARBA" id="ARBA00023125"/>
    </source>
</evidence>
<accession>A0ABU5S8K7</accession>
<keyword evidence="3" id="KW-0812">Transmembrane</keyword>
<dbReference type="InterPro" id="IPR001867">
    <property type="entry name" value="OmpR/PhoB-type_DNA-bd"/>
</dbReference>
<dbReference type="Pfam" id="PF00486">
    <property type="entry name" value="Trans_reg_C"/>
    <property type="match status" value="1"/>
</dbReference>
<organism evidence="5 6">
    <name type="scientific">Arcicella gelida</name>
    <dbReference type="NCBI Taxonomy" id="2984195"/>
    <lineage>
        <taxon>Bacteria</taxon>
        <taxon>Pseudomonadati</taxon>
        <taxon>Bacteroidota</taxon>
        <taxon>Cytophagia</taxon>
        <taxon>Cytophagales</taxon>
        <taxon>Flectobacillaceae</taxon>
        <taxon>Arcicella</taxon>
    </lineage>
</organism>
<evidence type="ECO:0000256" key="3">
    <source>
        <dbReference type="SAM" id="Phobius"/>
    </source>
</evidence>
<dbReference type="SUPFAM" id="SSF46894">
    <property type="entry name" value="C-terminal effector domain of the bipartite response regulators"/>
    <property type="match status" value="1"/>
</dbReference>
<keyword evidence="3" id="KW-1133">Transmembrane helix</keyword>
<evidence type="ECO:0000256" key="2">
    <source>
        <dbReference type="PROSITE-ProRule" id="PRU01091"/>
    </source>
</evidence>
<gene>
    <name evidence="5" type="ORF">VB776_17555</name>
</gene>
<comment type="caution">
    <text evidence="5">The sequence shown here is derived from an EMBL/GenBank/DDBJ whole genome shotgun (WGS) entry which is preliminary data.</text>
</comment>
<keyword evidence="3" id="KW-0472">Membrane</keyword>
<dbReference type="SMART" id="SM00862">
    <property type="entry name" value="Trans_reg_C"/>
    <property type="match status" value="1"/>
</dbReference>
<evidence type="ECO:0000259" key="4">
    <source>
        <dbReference type="PROSITE" id="PS51755"/>
    </source>
</evidence>
<keyword evidence="1 2" id="KW-0238">DNA-binding</keyword>
<protein>
    <submittedName>
        <fullName evidence="5">Helix-turn-helix domain-containing protein</fullName>
    </submittedName>
</protein>
<reference evidence="5 6" key="1">
    <citation type="submission" date="2023-12" db="EMBL/GenBank/DDBJ databases">
        <title>Novel species of the genus Arcicella isolated from rivers.</title>
        <authorList>
            <person name="Lu H."/>
        </authorList>
    </citation>
    <scope>NUCLEOTIDE SEQUENCE [LARGE SCALE GENOMIC DNA]</scope>
    <source>
        <strain evidence="5 6">DC2W</strain>
    </source>
</reference>
<evidence type="ECO:0000313" key="6">
    <source>
        <dbReference type="Proteomes" id="UP001303899"/>
    </source>
</evidence>
<dbReference type="InterPro" id="IPR036388">
    <property type="entry name" value="WH-like_DNA-bd_sf"/>
</dbReference>
<dbReference type="RefSeq" id="WP_323698183.1">
    <property type="nucleotide sequence ID" value="NZ_JAYGIL010000024.1"/>
</dbReference>
<evidence type="ECO:0000313" key="5">
    <source>
        <dbReference type="EMBL" id="MEA5404745.1"/>
    </source>
</evidence>
<keyword evidence="6" id="KW-1185">Reference proteome</keyword>
<feature type="transmembrane region" description="Helical" evidence="3">
    <location>
        <begin position="32"/>
        <end position="49"/>
    </location>
</feature>
<feature type="transmembrane region" description="Helical" evidence="3">
    <location>
        <begin position="179"/>
        <end position="196"/>
    </location>
</feature>
<name>A0ABU5S8K7_9BACT</name>
<sequence length="319" mass="36708">MFSETKSSGRVVKTIATSYLSFKLLMFMKSRLYILPLLLIVGCLFFIATNRKKDDDYAEKHLTVVLRDIGHQLLLHAKDSSSRVLPIKRIDENTFEIAFQSKFTFVSDTLVALVHRRLKSTNLPTEYIVNVIDCGKKELVFAYEVSKKTDSILPCLGRQQAVGCYLIQIEFLRAETLAFSNYLLLLVPLGLIGFILKSNFVKDKSVAEKDVVPEERDYIAIGKYAFYPEKNSLKYENENIELSEREAKLLSIFAINLNQLIERERLLKEVWEDEGVFVISRNLDVLVSKLRKKLQKDELVKITNQHGKGYKLEVLKEAE</sequence>